<dbReference type="Pfam" id="PF00775">
    <property type="entry name" value="Dioxygenase_C"/>
    <property type="match status" value="1"/>
</dbReference>
<feature type="compositionally biased region" description="Low complexity" evidence="1">
    <location>
        <begin position="64"/>
        <end position="75"/>
    </location>
</feature>
<keyword evidence="4" id="KW-1185">Reference proteome</keyword>
<dbReference type="Proteomes" id="UP000612282">
    <property type="component" value="Unassembled WGS sequence"/>
</dbReference>
<name>A0ABQ3WZI2_9ACTN</name>
<dbReference type="CDD" id="cd03457">
    <property type="entry name" value="intradiol_dioxygenase_like"/>
    <property type="match status" value="1"/>
</dbReference>
<dbReference type="InterPro" id="IPR006311">
    <property type="entry name" value="TAT_signal"/>
</dbReference>
<dbReference type="EMBL" id="BOMG01000003">
    <property type="protein sequence ID" value="GID51679.1"/>
    <property type="molecule type" value="Genomic_DNA"/>
</dbReference>
<feature type="region of interest" description="Disordered" evidence="1">
    <location>
        <begin position="53"/>
        <end position="75"/>
    </location>
</feature>
<feature type="region of interest" description="Disordered" evidence="1">
    <location>
        <begin position="82"/>
        <end position="101"/>
    </location>
</feature>
<evidence type="ECO:0000259" key="2">
    <source>
        <dbReference type="Pfam" id="PF00775"/>
    </source>
</evidence>
<organism evidence="3 4">
    <name type="scientific">Actinoplanes couchii</name>
    <dbReference type="NCBI Taxonomy" id="403638"/>
    <lineage>
        <taxon>Bacteria</taxon>
        <taxon>Bacillati</taxon>
        <taxon>Actinomycetota</taxon>
        <taxon>Actinomycetes</taxon>
        <taxon>Micromonosporales</taxon>
        <taxon>Micromonosporaceae</taxon>
        <taxon>Actinoplanes</taxon>
    </lineage>
</organism>
<feature type="domain" description="Intradiol ring-cleavage dioxygenases" evidence="2">
    <location>
        <begin position="97"/>
        <end position="195"/>
    </location>
</feature>
<dbReference type="Gene3D" id="2.60.130.10">
    <property type="entry name" value="Aromatic compound dioxygenase"/>
    <property type="match status" value="1"/>
</dbReference>
<dbReference type="PANTHER" id="PTHR34315:SF1">
    <property type="entry name" value="INTRADIOL RING-CLEAVAGE DIOXYGENASES DOMAIN-CONTAINING PROTEIN-RELATED"/>
    <property type="match status" value="1"/>
</dbReference>
<sequence length="288" mass="30255">MYQGRRLPRPDEEVTDQGLGFDLATLMRRRQLLRAFGAGAAVLGIAACTREPATPATPAPPATGAPSAAPASSPAAAGIRIPEETQGPFPGDGSNGPDVLERSGVVRSDVRASLDGSGPVPGVALALELTVSDLATGGGPLTGAAVYIWQCDRDGRYSMYSDGVTRQTFLRGVQIVDRAGKVRFTSVFPGCYPGRWPHVHFEVYPDRAGITDHTAVIATSQLAFPQGVCEEAYAQPGYRESAANLAGVTLDTDMVFRDDHAVTQMATVTGDAVQGYAASLAVHVDTRR</sequence>
<dbReference type="PANTHER" id="PTHR34315">
    <property type="match status" value="1"/>
</dbReference>
<gene>
    <name evidence="3" type="ORF">Aco03nite_000830</name>
</gene>
<dbReference type="InterPro" id="IPR015889">
    <property type="entry name" value="Intradiol_dOase_core"/>
</dbReference>
<reference evidence="3 4" key="1">
    <citation type="submission" date="2021-01" db="EMBL/GenBank/DDBJ databases">
        <title>Whole genome shotgun sequence of Actinoplanes couchii NBRC 106145.</title>
        <authorList>
            <person name="Komaki H."/>
            <person name="Tamura T."/>
        </authorList>
    </citation>
    <scope>NUCLEOTIDE SEQUENCE [LARGE SCALE GENOMIC DNA]</scope>
    <source>
        <strain evidence="3 4">NBRC 106145</strain>
    </source>
</reference>
<dbReference type="PROSITE" id="PS51318">
    <property type="entry name" value="TAT"/>
    <property type="match status" value="1"/>
</dbReference>
<accession>A0ABQ3WZI2</accession>
<proteinExistence type="predicted"/>
<evidence type="ECO:0000313" key="4">
    <source>
        <dbReference type="Proteomes" id="UP000612282"/>
    </source>
</evidence>
<dbReference type="SUPFAM" id="SSF49482">
    <property type="entry name" value="Aromatic compound dioxygenase"/>
    <property type="match status" value="1"/>
</dbReference>
<protein>
    <submittedName>
        <fullName evidence="3">3,4-dioxygenase subunit beta</fullName>
    </submittedName>
</protein>
<comment type="caution">
    <text evidence="3">The sequence shown here is derived from an EMBL/GenBank/DDBJ whole genome shotgun (WGS) entry which is preliminary data.</text>
</comment>
<evidence type="ECO:0000256" key="1">
    <source>
        <dbReference type="SAM" id="MobiDB-lite"/>
    </source>
</evidence>
<dbReference type="InterPro" id="IPR000627">
    <property type="entry name" value="Intradiol_dOase_C"/>
</dbReference>
<evidence type="ECO:0000313" key="3">
    <source>
        <dbReference type="EMBL" id="GID51679.1"/>
    </source>
</evidence>